<dbReference type="CDD" id="cd11527">
    <property type="entry name" value="NTP-PPase_dUTPase"/>
    <property type="match status" value="1"/>
</dbReference>
<dbReference type="InterPro" id="IPR016947">
    <property type="entry name" value="UCP030140"/>
</dbReference>
<dbReference type="Proteomes" id="UP001055437">
    <property type="component" value="Chromosome"/>
</dbReference>
<sequence length="152" mass="18167">MNIRNLLEMQKELDIAIFKKSDIDVYPTRKIELALRVELGELAQEFKEFKYWKKTKGEVNREKMLEEWADVFHFALSLENEEGNSFIDRAEEIAHRLNSDYTVYHLFQMCFKDPTVPRIIALGLNLGFTFKEMEQAYRYKNKINWDRVNGGY</sequence>
<dbReference type="InterPro" id="IPR014871">
    <property type="entry name" value="dUTPase/dCTP_pyrophosphatase"/>
</dbReference>
<protein>
    <submittedName>
        <fullName evidence="1">dUTP diphosphatase</fullName>
    </submittedName>
</protein>
<organism evidence="1 2">
    <name type="scientific">Clostridium septicum</name>
    <dbReference type="NCBI Taxonomy" id="1504"/>
    <lineage>
        <taxon>Bacteria</taxon>
        <taxon>Bacillati</taxon>
        <taxon>Bacillota</taxon>
        <taxon>Clostridia</taxon>
        <taxon>Eubacteriales</taxon>
        <taxon>Clostridiaceae</taxon>
        <taxon>Clostridium</taxon>
    </lineage>
</organism>
<name>A0ABY5B291_CLOSE</name>
<dbReference type="RefSeq" id="WP_162925992.1">
    <property type="nucleotide sequence ID" value="NZ_CP023671.1"/>
</dbReference>
<evidence type="ECO:0000313" key="1">
    <source>
        <dbReference type="EMBL" id="USS01895.1"/>
    </source>
</evidence>
<keyword evidence="2" id="KW-1185">Reference proteome</keyword>
<dbReference type="PIRSF" id="PIRSF030140">
    <property type="entry name" value="UCP030140"/>
    <property type="match status" value="1"/>
</dbReference>
<dbReference type="SUPFAM" id="SSF101386">
    <property type="entry name" value="all-alpha NTP pyrophosphatases"/>
    <property type="match status" value="1"/>
</dbReference>
<proteinExistence type="predicted"/>
<gene>
    <name evidence="1" type="ORF">NH397_05550</name>
</gene>
<dbReference type="Pfam" id="PF08761">
    <property type="entry name" value="dUTPase_2"/>
    <property type="match status" value="1"/>
</dbReference>
<dbReference type="EMBL" id="CP099799">
    <property type="protein sequence ID" value="USS01895.1"/>
    <property type="molecule type" value="Genomic_DNA"/>
</dbReference>
<dbReference type="GeneID" id="303561635"/>
<accession>A0ABY5B291</accession>
<dbReference type="Gene3D" id="1.10.4010.10">
    <property type="entry name" value="Type II deoxyuridine triphosphatase"/>
    <property type="match status" value="1"/>
</dbReference>
<evidence type="ECO:0000313" key="2">
    <source>
        <dbReference type="Proteomes" id="UP001055437"/>
    </source>
</evidence>
<reference evidence="1" key="1">
    <citation type="submission" date="2022-06" db="EMBL/GenBank/DDBJ databases">
        <authorList>
            <person name="Holder M.E."/>
            <person name="Ajami N.J."/>
            <person name="Petrosino J.F."/>
        </authorList>
    </citation>
    <scope>NUCLEOTIDE SEQUENCE</scope>
    <source>
        <strain evidence="1">RMA 8861</strain>
    </source>
</reference>